<proteinExistence type="predicted"/>
<reference evidence="2" key="1">
    <citation type="submission" date="2022-11" db="UniProtKB">
        <authorList>
            <consortium name="WormBaseParasite"/>
        </authorList>
    </citation>
    <scope>IDENTIFICATION</scope>
</reference>
<sequence length="108" mass="11872">MDENTYLTDYSILRDGSRTLTTNCTARRVATMAVPVVQLDKNLHGHLYCLSCGRKRYSQLRKVYAYAASLVLDDLCDATNGLKQRAKGPSARLLTASSGKPIEGSCNK</sequence>
<evidence type="ECO:0000313" key="1">
    <source>
        <dbReference type="Proteomes" id="UP000887565"/>
    </source>
</evidence>
<organism evidence="1 2">
    <name type="scientific">Romanomermis culicivorax</name>
    <name type="common">Nematode worm</name>
    <dbReference type="NCBI Taxonomy" id="13658"/>
    <lineage>
        <taxon>Eukaryota</taxon>
        <taxon>Metazoa</taxon>
        <taxon>Ecdysozoa</taxon>
        <taxon>Nematoda</taxon>
        <taxon>Enoplea</taxon>
        <taxon>Dorylaimia</taxon>
        <taxon>Mermithida</taxon>
        <taxon>Mermithoidea</taxon>
        <taxon>Mermithidae</taxon>
        <taxon>Romanomermis</taxon>
    </lineage>
</organism>
<evidence type="ECO:0000313" key="2">
    <source>
        <dbReference type="WBParaSite" id="nRc.2.0.1.t27314-RA"/>
    </source>
</evidence>
<dbReference type="Proteomes" id="UP000887565">
    <property type="component" value="Unplaced"/>
</dbReference>
<name>A0A915JM80_ROMCU</name>
<keyword evidence="1" id="KW-1185">Reference proteome</keyword>
<dbReference type="WBParaSite" id="nRc.2.0.1.t27314-RA">
    <property type="protein sequence ID" value="nRc.2.0.1.t27314-RA"/>
    <property type="gene ID" value="nRc.2.0.1.g27314"/>
</dbReference>
<accession>A0A915JM80</accession>
<dbReference type="AlphaFoldDB" id="A0A915JM80"/>
<protein>
    <submittedName>
        <fullName evidence="2">Uncharacterized protein</fullName>
    </submittedName>
</protein>